<sequence length="278" mass="30678">MTSSIRQLSILFSFLTLCFSLISKAQPIQWPNGAKAAICLTYDDGMSSQLEQAVPLLTSLQLPGTFFLNSVATAQTADQWREAARHGHELANHTLFHPCLGAKGWKPAWALENYTFDRILKEVQSMNTQLYLLDGKSTKRTFAFPCTETTAGGVSYVDTLRQSGLVSYGRMGGSSTDAIVTNFATLDSLLVPSWAVQPTNTANDLIAYAEKAAQQGGLGVYMFHGVGSQWIAVSASEHRKLVEHLAKNKKTYWVTTFQEAMSYVTKWQKNHPSASIRK</sequence>
<dbReference type="STRING" id="662367.SAMN05216167_108102"/>
<dbReference type="PROSITE" id="PS51677">
    <property type="entry name" value="NODB"/>
    <property type="match status" value="1"/>
</dbReference>
<dbReference type="EMBL" id="FOLQ01000008">
    <property type="protein sequence ID" value="SFD89270.1"/>
    <property type="molecule type" value="Genomic_DNA"/>
</dbReference>
<evidence type="ECO:0000313" key="4">
    <source>
        <dbReference type="Proteomes" id="UP000198598"/>
    </source>
</evidence>
<dbReference type="InterPro" id="IPR011330">
    <property type="entry name" value="Glyco_hydro/deAcase_b/a-brl"/>
</dbReference>
<proteinExistence type="predicted"/>
<keyword evidence="4" id="KW-1185">Reference proteome</keyword>
<dbReference type="GO" id="GO:0005975">
    <property type="term" value="P:carbohydrate metabolic process"/>
    <property type="evidence" value="ECO:0007669"/>
    <property type="project" value="InterPro"/>
</dbReference>
<dbReference type="AlphaFoldDB" id="A0A1I1W8D6"/>
<keyword evidence="1" id="KW-0732">Signal</keyword>
<dbReference type="RefSeq" id="WP_093829441.1">
    <property type="nucleotide sequence ID" value="NZ_FOLQ01000008.1"/>
</dbReference>
<dbReference type="OrthoDB" id="9806342at2"/>
<gene>
    <name evidence="3" type="ORF">SAMN05216167_108102</name>
</gene>
<dbReference type="GO" id="GO:0016810">
    <property type="term" value="F:hydrolase activity, acting on carbon-nitrogen (but not peptide) bonds"/>
    <property type="evidence" value="ECO:0007669"/>
    <property type="project" value="InterPro"/>
</dbReference>
<feature type="domain" description="NodB homology" evidence="2">
    <location>
        <begin position="36"/>
        <end position="255"/>
    </location>
</feature>
<organism evidence="3 4">
    <name type="scientific">Spirosoma endophyticum</name>
    <dbReference type="NCBI Taxonomy" id="662367"/>
    <lineage>
        <taxon>Bacteria</taxon>
        <taxon>Pseudomonadati</taxon>
        <taxon>Bacteroidota</taxon>
        <taxon>Cytophagia</taxon>
        <taxon>Cytophagales</taxon>
        <taxon>Cytophagaceae</taxon>
        <taxon>Spirosoma</taxon>
    </lineage>
</organism>
<reference evidence="3 4" key="1">
    <citation type="submission" date="2016-10" db="EMBL/GenBank/DDBJ databases">
        <authorList>
            <person name="de Groot N.N."/>
        </authorList>
    </citation>
    <scope>NUCLEOTIDE SEQUENCE [LARGE SCALE GENOMIC DNA]</scope>
    <source>
        <strain evidence="3 4">DSM 26130</strain>
    </source>
</reference>
<dbReference type="Gene3D" id="3.20.20.370">
    <property type="entry name" value="Glycoside hydrolase/deacetylase"/>
    <property type="match status" value="1"/>
</dbReference>
<dbReference type="InterPro" id="IPR002509">
    <property type="entry name" value="NODB_dom"/>
</dbReference>
<dbReference type="PANTHER" id="PTHR34216">
    <property type="match status" value="1"/>
</dbReference>
<evidence type="ECO:0000259" key="2">
    <source>
        <dbReference type="PROSITE" id="PS51677"/>
    </source>
</evidence>
<dbReference type="Pfam" id="PF01522">
    <property type="entry name" value="Polysacc_deac_1"/>
    <property type="match status" value="1"/>
</dbReference>
<name>A0A1I1W8D6_9BACT</name>
<dbReference type="InterPro" id="IPR051398">
    <property type="entry name" value="Polysacch_Deacetylase"/>
</dbReference>
<evidence type="ECO:0000313" key="3">
    <source>
        <dbReference type="EMBL" id="SFD89270.1"/>
    </source>
</evidence>
<evidence type="ECO:0000256" key="1">
    <source>
        <dbReference type="ARBA" id="ARBA00022729"/>
    </source>
</evidence>
<accession>A0A1I1W8D6</accession>
<dbReference type="Proteomes" id="UP000198598">
    <property type="component" value="Unassembled WGS sequence"/>
</dbReference>
<dbReference type="SUPFAM" id="SSF88713">
    <property type="entry name" value="Glycoside hydrolase/deacetylase"/>
    <property type="match status" value="1"/>
</dbReference>
<dbReference type="PANTHER" id="PTHR34216:SF11">
    <property type="entry name" value="CHITOOLIGOSACCHARIDE DEACETYLASE"/>
    <property type="match status" value="1"/>
</dbReference>
<protein>
    <submittedName>
        <fullName evidence="3">Peptidoglycan/xylan/chitin deacetylase, PgdA/CDA1 family</fullName>
    </submittedName>
</protein>